<dbReference type="PROSITE" id="PS50991">
    <property type="entry name" value="PYR_CT"/>
    <property type="match status" value="1"/>
</dbReference>
<protein>
    <recommendedName>
        <fullName evidence="1">Pyruvate carboxyltransferase domain-containing protein</fullName>
    </recommendedName>
</protein>
<comment type="caution">
    <text evidence="2">The sequence shown here is derived from an EMBL/GenBank/DDBJ whole genome shotgun (WGS) entry which is preliminary data.</text>
</comment>
<dbReference type="Gene3D" id="3.20.20.70">
    <property type="entry name" value="Aldolase class I"/>
    <property type="match status" value="1"/>
</dbReference>
<name>X0UBV3_9ZZZZ</name>
<evidence type="ECO:0000259" key="1">
    <source>
        <dbReference type="PROSITE" id="PS50991"/>
    </source>
</evidence>
<dbReference type="GO" id="GO:0003852">
    <property type="term" value="F:2-isopropylmalate synthase activity"/>
    <property type="evidence" value="ECO:0007669"/>
    <property type="project" value="TreeGrafter"/>
</dbReference>
<proteinExistence type="predicted"/>
<dbReference type="AlphaFoldDB" id="X0UBV3"/>
<sequence length="265" mass="29855">GLNSPFYRNSQKLLGTDEFGPWRFCKDAQLNEVTEGIDPRDTKLAIMMDAHKSTPDDVLPREQSRVDIIRIATYVKDVDKAICLAKVCDQQGYDCTINIMAISQEGPPELTEALQQIEEETRALAVYVVDSFGALYSEEVHYLVETYQMYIKTKEVGVHMHNSQQLAFANTIEGIIKGANYVDGTLFGLGRGAGNCPLELLVGFLKNPKFDIVPLLDVIAKYILPLQKEIDWGYHVPFMLTGIRNLHPRTAIEWMSGEKKDNLVE</sequence>
<organism evidence="2">
    <name type="scientific">marine sediment metagenome</name>
    <dbReference type="NCBI Taxonomy" id="412755"/>
    <lineage>
        <taxon>unclassified sequences</taxon>
        <taxon>metagenomes</taxon>
        <taxon>ecological metagenomes</taxon>
    </lineage>
</organism>
<dbReference type="PANTHER" id="PTHR10277:SF9">
    <property type="entry name" value="2-ISOPROPYLMALATE SYNTHASE 1, CHLOROPLASTIC-RELATED"/>
    <property type="match status" value="1"/>
</dbReference>
<dbReference type="SUPFAM" id="SSF51569">
    <property type="entry name" value="Aldolase"/>
    <property type="match status" value="1"/>
</dbReference>
<feature type="non-terminal residue" evidence="2">
    <location>
        <position position="1"/>
    </location>
</feature>
<feature type="non-terminal residue" evidence="2">
    <location>
        <position position="265"/>
    </location>
</feature>
<dbReference type="EMBL" id="BARS01027971">
    <property type="protein sequence ID" value="GAG03030.1"/>
    <property type="molecule type" value="Genomic_DNA"/>
</dbReference>
<dbReference type="PANTHER" id="PTHR10277">
    <property type="entry name" value="HOMOCITRATE SYNTHASE-RELATED"/>
    <property type="match status" value="1"/>
</dbReference>
<evidence type="ECO:0000313" key="2">
    <source>
        <dbReference type="EMBL" id="GAG03030.1"/>
    </source>
</evidence>
<gene>
    <name evidence="2" type="ORF">S01H1_43888</name>
</gene>
<reference evidence="2" key="1">
    <citation type="journal article" date="2014" name="Front. Microbiol.">
        <title>High frequency of phylogenetically diverse reductive dehalogenase-homologous genes in deep subseafloor sedimentary metagenomes.</title>
        <authorList>
            <person name="Kawai M."/>
            <person name="Futagami T."/>
            <person name="Toyoda A."/>
            <person name="Takaki Y."/>
            <person name="Nishi S."/>
            <person name="Hori S."/>
            <person name="Arai W."/>
            <person name="Tsubouchi T."/>
            <person name="Morono Y."/>
            <person name="Uchiyama I."/>
            <person name="Ito T."/>
            <person name="Fujiyama A."/>
            <person name="Inagaki F."/>
            <person name="Takami H."/>
        </authorList>
    </citation>
    <scope>NUCLEOTIDE SEQUENCE</scope>
    <source>
        <strain evidence="2">Expedition CK06-06</strain>
    </source>
</reference>
<feature type="domain" description="Pyruvate carboxyltransferase" evidence="1">
    <location>
        <begin position="1"/>
        <end position="220"/>
    </location>
</feature>
<dbReference type="InterPro" id="IPR013785">
    <property type="entry name" value="Aldolase_TIM"/>
</dbReference>
<dbReference type="InterPro" id="IPR000891">
    <property type="entry name" value="PYR_CT"/>
</dbReference>
<dbReference type="Pfam" id="PF00682">
    <property type="entry name" value="HMGL-like"/>
    <property type="match status" value="1"/>
</dbReference>
<accession>X0UBV3</accession>
<dbReference type="GO" id="GO:0009098">
    <property type="term" value="P:L-leucine biosynthetic process"/>
    <property type="evidence" value="ECO:0007669"/>
    <property type="project" value="TreeGrafter"/>
</dbReference>
<dbReference type="InterPro" id="IPR050073">
    <property type="entry name" value="2-IPM_HCS-like"/>
</dbReference>